<protein>
    <submittedName>
        <fullName evidence="1">AlpA family phage regulatory protein</fullName>
    </submittedName>
</protein>
<dbReference type="InterPro" id="IPR052931">
    <property type="entry name" value="Prophage_regulatory_activator"/>
</dbReference>
<dbReference type="PANTHER" id="PTHR36154:SF1">
    <property type="entry name" value="DNA-BINDING TRANSCRIPTIONAL ACTIVATOR ALPA"/>
    <property type="match status" value="1"/>
</dbReference>
<dbReference type="RefSeq" id="WP_252995927.1">
    <property type="nucleotide sequence ID" value="NZ_CP099717.1"/>
</dbReference>
<gene>
    <name evidence="1" type="ORF">NHF51_06445</name>
</gene>
<organism evidence="1 2">
    <name type="scientific">Aeromonas encheleia</name>
    <dbReference type="NCBI Taxonomy" id="73010"/>
    <lineage>
        <taxon>Bacteria</taxon>
        <taxon>Pseudomonadati</taxon>
        <taxon>Pseudomonadota</taxon>
        <taxon>Gammaproteobacteria</taxon>
        <taxon>Aeromonadales</taxon>
        <taxon>Aeromonadaceae</taxon>
        <taxon>Aeromonas</taxon>
    </lineage>
</organism>
<evidence type="ECO:0000313" key="2">
    <source>
        <dbReference type="Proteomes" id="UP001056890"/>
    </source>
</evidence>
<keyword evidence="2" id="KW-1185">Reference proteome</keyword>
<sequence>MTSGIKILRCKDLIIKLGYSRSSFYDRLNPSSPRFDESFPKAIRLGANSVGWLEHEIDQWLLSRRMH</sequence>
<dbReference type="EMBL" id="CP099717">
    <property type="protein sequence ID" value="USV58781.1"/>
    <property type="molecule type" value="Genomic_DNA"/>
</dbReference>
<name>A0AAE9MJB5_9GAMM</name>
<dbReference type="PANTHER" id="PTHR36154">
    <property type="entry name" value="DNA-BINDING TRANSCRIPTIONAL ACTIVATOR ALPA"/>
    <property type="match status" value="1"/>
</dbReference>
<dbReference type="Pfam" id="PF05930">
    <property type="entry name" value="Phage_AlpA"/>
    <property type="match status" value="1"/>
</dbReference>
<dbReference type="Gene3D" id="1.10.238.160">
    <property type="match status" value="1"/>
</dbReference>
<accession>A0AAE9MJB5</accession>
<dbReference type="Proteomes" id="UP001056890">
    <property type="component" value="Chromosome"/>
</dbReference>
<proteinExistence type="predicted"/>
<reference evidence="1" key="1">
    <citation type="submission" date="2022-06" db="EMBL/GenBank/DDBJ databases">
        <title>Complete Genome of Aeromonas sp. Strain SOD01 Isolated from an Urban Freshwater Stream.</title>
        <authorList>
            <person name="Williams L.E."/>
            <person name="Brysgel T."/>
            <person name="Capestro E.M."/>
            <person name="Foltz G.V."/>
            <person name="Gardner A.E."/>
            <person name="Ingrassia J."/>
            <person name="Peterson E."/>
            <person name="Arruda J."/>
            <person name="Flaherty I."/>
            <person name="Hunt M."/>
            <person name="Pappas G."/>
            <person name="Ramsaran S."/>
            <person name="Rocha M."/>
        </authorList>
    </citation>
    <scope>NUCLEOTIDE SEQUENCE</scope>
    <source>
        <strain evidence="1">SOD01</strain>
    </source>
</reference>
<dbReference type="InterPro" id="IPR010260">
    <property type="entry name" value="AlpA"/>
</dbReference>
<dbReference type="AlphaFoldDB" id="A0AAE9MJB5"/>
<evidence type="ECO:0000313" key="1">
    <source>
        <dbReference type="EMBL" id="USV58781.1"/>
    </source>
</evidence>